<evidence type="ECO:0000256" key="1">
    <source>
        <dbReference type="ARBA" id="ARBA00001957"/>
    </source>
</evidence>
<dbReference type="Gene3D" id="3.30.300.30">
    <property type="match status" value="1"/>
</dbReference>
<name>A0ABX6A0M4_STRTE</name>
<dbReference type="PROSITE" id="PS00455">
    <property type="entry name" value="AMP_BINDING"/>
    <property type="match status" value="1"/>
</dbReference>
<dbReference type="CDD" id="cd05930">
    <property type="entry name" value="A_NRPS"/>
    <property type="match status" value="1"/>
</dbReference>
<dbReference type="SUPFAM" id="SSF47336">
    <property type="entry name" value="ACP-like"/>
    <property type="match status" value="1"/>
</dbReference>
<dbReference type="Pfam" id="PF00501">
    <property type="entry name" value="AMP-binding"/>
    <property type="match status" value="1"/>
</dbReference>
<dbReference type="Gene3D" id="3.40.50.1820">
    <property type="entry name" value="alpha/beta hydrolase"/>
    <property type="match status" value="1"/>
</dbReference>
<dbReference type="SMART" id="SM00823">
    <property type="entry name" value="PKS_PP"/>
    <property type="match status" value="1"/>
</dbReference>
<dbReference type="InterPro" id="IPR023213">
    <property type="entry name" value="CAT-like_dom_sf"/>
</dbReference>
<dbReference type="PANTHER" id="PTHR45527:SF1">
    <property type="entry name" value="FATTY ACID SYNTHASE"/>
    <property type="match status" value="1"/>
</dbReference>
<accession>A0ABX6A0M4</accession>
<dbReference type="Pfam" id="PF00668">
    <property type="entry name" value="Condensation"/>
    <property type="match status" value="1"/>
</dbReference>
<dbReference type="Gene3D" id="3.30.559.30">
    <property type="entry name" value="Nonribosomal peptide synthetase, condensation domain"/>
    <property type="match status" value="1"/>
</dbReference>
<dbReference type="Pfam" id="PF13193">
    <property type="entry name" value="AMP-binding_C"/>
    <property type="match status" value="1"/>
</dbReference>
<dbReference type="InterPro" id="IPR025110">
    <property type="entry name" value="AMP-bd_C"/>
</dbReference>
<dbReference type="InterPro" id="IPR020806">
    <property type="entry name" value="PKS_PP-bd"/>
</dbReference>
<dbReference type="SUPFAM" id="SSF56801">
    <property type="entry name" value="Acetyl-CoA synthetase-like"/>
    <property type="match status" value="1"/>
</dbReference>
<dbReference type="Gene3D" id="3.30.559.10">
    <property type="entry name" value="Chloramphenicol acetyltransferase-like domain"/>
    <property type="match status" value="1"/>
</dbReference>
<sequence>MTDTNTAELETGVTRTGAERMRARLEDLSEEQRALLEQRLRERRHRLRAQEPLVCETSVAQQGLWFLDQLKQDDPFYTLAWRIDLAGPLDVGALSAAVNDVVARHGALRTRFAERDGRPVQVVEPFRGLRVPVTDLRRPDGPTRDTVVDAACARLTSEAFDLAKGPLFRVEVLRVADDRHVLVVLVHHIVFDGRSMDIVVRELAEAYNTVCAGRPLPVRPAEQYADFAAWQRRHLSGERTNQLLDFWREELRDAPELLSLPISRPRPAEQSYAGAERRMRLPAPVSASLHALARAERSTLFMTVLAALQLLLMRYSGRPDVSVGTPVGGRLHTAFEQSVGYFVNTVVLRGRLEGDPTFRTFLRQTRRTFLTAYDHQDLPFDRLVEALRPQRSLGRNPLYQVTLSHEEDRSGQRPRFAGLETAHLGIVDVARSKFDLSFTAAQDGDEVEIAVEYATDLFDTDSVEGLMGHLRRLLEAVTADPDEPVSRLMARMVSEEERGQLDRWARTPGSPDAGTVLELVAAQVAAAPQAVALVAGDRTVTYADLDRMSDRIASGLADADVRPGSLVAVAAGRSVELVAALLGVWKHGCAYLPLDTAGPAARATAIVADAHADAVVSMEHEGSSRWPVGVQVVPLTSLMAAGDPSPRTTPPTAGPDDLAYVLYTSGSTGAPKGVEVSHGGLAGYVRWAAAEYCPASTPTAPLHTAVGVDLTVTSLWLPLASGGTVHVIDESGSVPELARTLTGGAGCDLVKLTPTQLDELCRLLPSGALAGRDVCFVIGGEVLAADLVRRLFDIAPDARAVNEYGPTEAVVGCCTLSLTADDTPDDRPTVPIGRPTAGAELRVLDPHGLPVPTGTPGELCIGGSVLARGYVRDPVRTAAVFVPDPYAARPGSRLYRTGDLVRHLGDGRLEFLGRSDRQLKIGHERIEPAEVEAALRAVHGVRTAAVQAHRGDGGREHLVGYVTGEVTATSVRDAVAELLPEPMVPASIMVLDTLPRTEDGTVDQAALPVPDGLRASGTVTVTPADPVVQQVVATLWALILACGTMGPNEDFFARGGQSLSAVRAVGLIREVFQLDVPVAALFQSPTPALFAARLGELAGDRVDLAEAAASVQAVLKLSDQEVTDRLTSPE</sequence>
<dbReference type="InterPro" id="IPR042099">
    <property type="entry name" value="ANL_N_sf"/>
</dbReference>
<dbReference type="EMBL" id="CP043960">
    <property type="protein sequence ID" value="QER90431.1"/>
    <property type="molecule type" value="Genomic_DNA"/>
</dbReference>
<dbReference type="Pfam" id="PF00550">
    <property type="entry name" value="PP-binding"/>
    <property type="match status" value="1"/>
</dbReference>
<dbReference type="Proteomes" id="UP000324308">
    <property type="component" value="Plasmid unnamed1"/>
</dbReference>
<gene>
    <name evidence="5" type="ORF">F3L20_32700</name>
</gene>
<dbReference type="InterPro" id="IPR000873">
    <property type="entry name" value="AMP-dep_synth/lig_dom"/>
</dbReference>
<dbReference type="PANTHER" id="PTHR45527">
    <property type="entry name" value="NONRIBOSOMAL PEPTIDE SYNTHETASE"/>
    <property type="match status" value="1"/>
</dbReference>
<dbReference type="InterPro" id="IPR009081">
    <property type="entry name" value="PP-bd_ACP"/>
</dbReference>
<dbReference type="InterPro" id="IPR036736">
    <property type="entry name" value="ACP-like_sf"/>
</dbReference>
<dbReference type="CDD" id="cd19531">
    <property type="entry name" value="LCL_NRPS-like"/>
    <property type="match status" value="1"/>
</dbReference>
<evidence type="ECO:0000313" key="5">
    <source>
        <dbReference type="EMBL" id="QER90431.1"/>
    </source>
</evidence>
<dbReference type="Gene3D" id="3.40.50.12780">
    <property type="entry name" value="N-terminal domain of ligase-like"/>
    <property type="match status" value="1"/>
</dbReference>
<keyword evidence="5" id="KW-0614">Plasmid</keyword>
<dbReference type="SUPFAM" id="SSF52777">
    <property type="entry name" value="CoA-dependent acyltransferases"/>
    <property type="match status" value="2"/>
</dbReference>
<dbReference type="InterPro" id="IPR001242">
    <property type="entry name" value="Condensation_dom"/>
</dbReference>
<organism evidence="5 6">
    <name type="scientific">Streptomyces tendae</name>
    <dbReference type="NCBI Taxonomy" id="1932"/>
    <lineage>
        <taxon>Bacteria</taxon>
        <taxon>Bacillati</taxon>
        <taxon>Actinomycetota</taxon>
        <taxon>Actinomycetes</taxon>
        <taxon>Kitasatosporales</taxon>
        <taxon>Streptomycetaceae</taxon>
        <taxon>Streptomyces</taxon>
    </lineage>
</organism>
<keyword evidence="6" id="KW-1185">Reference proteome</keyword>
<dbReference type="InterPro" id="IPR045851">
    <property type="entry name" value="AMP-bd_C_sf"/>
</dbReference>
<geneLocation type="plasmid" evidence="5 6">
    <name>unnamed1</name>
</geneLocation>
<evidence type="ECO:0000256" key="3">
    <source>
        <dbReference type="ARBA" id="ARBA00022553"/>
    </source>
</evidence>
<dbReference type="InterPro" id="IPR020845">
    <property type="entry name" value="AMP-binding_CS"/>
</dbReference>
<dbReference type="InterPro" id="IPR010071">
    <property type="entry name" value="AA_adenyl_dom"/>
</dbReference>
<dbReference type="PROSITE" id="PS50075">
    <property type="entry name" value="CARRIER"/>
    <property type="match status" value="1"/>
</dbReference>
<feature type="domain" description="Carrier" evidence="4">
    <location>
        <begin position="1023"/>
        <end position="1098"/>
    </location>
</feature>
<evidence type="ECO:0000259" key="4">
    <source>
        <dbReference type="PROSITE" id="PS50075"/>
    </source>
</evidence>
<evidence type="ECO:0000313" key="6">
    <source>
        <dbReference type="Proteomes" id="UP000324308"/>
    </source>
</evidence>
<keyword evidence="3" id="KW-0597">Phosphoprotein</keyword>
<reference evidence="5 6" key="1">
    <citation type="submission" date="2019-09" db="EMBL/GenBank/DDBJ databases">
        <title>Draft genome sequence of the Ebosin-producing strain Streptomyces sp. 139.</title>
        <authorList>
            <person name="Ai L."/>
            <person name="Geng M."/>
            <person name="Ma M."/>
            <person name="Bai L."/>
        </authorList>
    </citation>
    <scope>NUCLEOTIDE SEQUENCE [LARGE SCALE GENOMIC DNA]</scope>
    <source>
        <strain evidence="5 6">139</strain>
        <plasmid evidence="5 6">unnamed1</plasmid>
    </source>
</reference>
<dbReference type="InterPro" id="IPR029058">
    <property type="entry name" value="AB_hydrolase_fold"/>
</dbReference>
<dbReference type="NCBIfam" id="TIGR01733">
    <property type="entry name" value="AA-adenyl-dom"/>
    <property type="match status" value="1"/>
</dbReference>
<comment type="cofactor">
    <cofactor evidence="1">
        <name>pantetheine 4'-phosphate</name>
        <dbReference type="ChEBI" id="CHEBI:47942"/>
    </cofactor>
</comment>
<dbReference type="RefSeq" id="WP_150157706.1">
    <property type="nucleotide sequence ID" value="NZ_CP043960.1"/>
</dbReference>
<proteinExistence type="predicted"/>
<evidence type="ECO:0000256" key="2">
    <source>
        <dbReference type="ARBA" id="ARBA00022450"/>
    </source>
</evidence>
<protein>
    <submittedName>
        <fullName evidence="5">Amino acid adenylation domain-containing protein</fullName>
    </submittedName>
</protein>
<keyword evidence="2" id="KW-0596">Phosphopantetheine</keyword>